<accession>A0A381VKZ9</accession>
<dbReference type="InterPro" id="IPR037126">
    <property type="entry name" value="PdaC/RsiV-like_sf"/>
</dbReference>
<dbReference type="Pfam" id="PF11738">
    <property type="entry name" value="DUF3298"/>
    <property type="match status" value="1"/>
</dbReference>
<feature type="domain" description="LysM" evidence="1">
    <location>
        <begin position="88"/>
        <end position="132"/>
    </location>
</feature>
<dbReference type="PANTHER" id="PTHR33734:SF22">
    <property type="entry name" value="MEMBRANE-BOUND LYTIC MUREIN TRANSGLYCOSYLASE D"/>
    <property type="match status" value="1"/>
</dbReference>
<dbReference type="InterPro" id="IPR036779">
    <property type="entry name" value="LysM_dom_sf"/>
</dbReference>
<dbReference type="CDD" id="cd00118">
    <property type="entry name" value="LysM"/>
    <property type="match status" value="1"/>
</dbReference>
<evidence type="ECO:0000313" key="2">
    <source>
        <dbReference type="EMBL" id="SVA40337.1"/>
    </source>
</evidence>
<dbReference type="PROSITE" id="PS51257">
    <property type="entry name" value="PROKAR_LIPOPROTEIN"/>
    <property type="match status" value="1"/>
</dbReference>
<proteinExistence type="predicted"/>
<reference evidence="2" key="1">
    <citation type="submission" date="2018-05" db="EMBL/GenBank/DDBJ databases">
        <authorList>
            <person name="Lanie J.A."/>
            <person name="Ng W.-L."/>
            <person name="Kazmierczak K.M."/>
            <person name="Andrzejewski T.M."/>
            <person name="Davidsen T.M."/>
            <person name="Wayne K.J."/>
            <person name="Tettelin H."/>
            <person name="Glass J.I."/>
            <person name="Rusch D."/>
            <person name="Podicherti R."/>
            <person name="Tsui H.-C.T."/>
            <person name="Winkler M.E."/>
        </authorList>
    </citation>
    <scope>NUCLEOTIDE SEQUENCE</scope>
</reference>
<gene>
    <name evidence="2" type="ORF">METZ01_LOCUS93191</name>
</gene>
<dbReference type="SMART" id="SM00257">
    <property type="entry name" value="LysM"/>
    <property type="match status" value="1"/>
</dbReference>
<dbReference type="InterPro" id="IPR021729">
    <property type="entry name" value="DUF3298"/>
</dbReference>
<dbReference type="PROSITE" id="PS51782">
    <property type="entry name" value="LYSM"/>
    <property type="match status" value="1"/>
</dbReference>
<dbReference type="GO" id="GO:0008932">
    <property type="term" value="F:lytic endotransglycosylase activity"/>
    <property type="evidence" value="ECO:0007669"/>
    <property type="project" value="TreeGrafter"/>
</dbReference>
<organism evidence="2">
    <name type="scientific">marine metagenome</name>
    <dbReference type="NCBI Taxonomy" id="408172"/>
    <lineage>
        <taxon>unclassified sequences</taxon>
        <taxon>metagenomes</taxon>
        <taxon>ecological metagenomes</taxon>
    </lineage>
</organism>
<dbReference type="AlphaFoldDB" id="A0A381VKZ9"/>
<dbReference type="EMBL" id="UINC01008976">
    <property type="protein sequence ID" value="SVA40337.1"/>
    <property type="molecule type" value="Genomic_DNA"/>
</dbReference>
<dbReference type="Gene3D" id="3.90.640.20">
    <property type="entry name" value="Heat-shock cognate protein, ATPase"/>
    <property type="match status" value="1"/>
</dbReference>
<evidence type="ECO:0000259" key="1">
    <source>
        <dbReference type="PROSITE" id="PS51782"/>
    </source>
</evidence>
<dbReference type="SUPFAM" id="SSF54106">
    <property type="entry name" value="LysM domain"/>
    <property type="match status" value="1"/>
</dbReference>
<dbReference type="Pfam" id="PF01476">
    <property type="entry name" value="LysM"/>
    <property type="match status" value="1"/>
</dbReference>
<dbReference type="Gene3D" id="3.10.350.10">
    <property type="entry name" value="LysM domain"/>
    <property type="match status" value="1"/>
</dbReference>
<dbReference type="InterPro" id="IPR018392">
    <property type="entry name" value="LysM"/>
</dbReference>
<dbReference type="PANTHER" id="PTHR33734">
    <property type="entry name" value="LYSM DOMAIN-CONTAINING GPI-ANCHORED PROTEIN 2"/>
    <property type="match status" value="1"/>
</dbReference>
<protein>
    <recommendedName>
        <fullName evidence="1">LysM domain-containing protein</fullName>
    </recommendedName>
</protein>
<sequence>MRSRPLAALVGLLLVLAVAACGGEDEAAEPTTTTVVNLFGDTSTTTTIGKVVVPGWTPTSLPDLVAAADECVNLAEIGADPLPEEGPRTVTVESGDSLGKIAKRYDRTVEQFMRANGITDPNRLQVGQVLVVPRKRTEEVETVDGPAIVVEPVYCAIDTGVAAFGPDGQQVGGPGIIEVYADWKRVEGPRAAPRVNGRLRGLIVASVEAFLDEVVPLVERHGYSCRDATNNRCTWLQHRSEVLLATDNYFSVRDTVRRLLPGAVAAESEILAETFDLSTGLPVLLDELFDPETDWVPALSAAAIERLANQPWTDERRVVGAGPDAANFERFNLTHGGLVLSFTPGTIGGSGSHTVSITIPYRALEGFWLPDGPVSLLG</sequence>
<name>A0A381VKZ9_9ZZZZ</name>